<dbReference type="AlphaFoldDB" id="A0A1W1EHQ2"/>
<dbReference type="PANTHER" id="PTHR32071:SF57">
    <property type="entry name" value="C4-DICARBOXYLATE TRANSPORT TRANSCRIPTIONAL REGULATORY PROTEIN DCTD"/>
    <property type="match status" value="1"/>
</dbReference>
<evidence type="ECO:0008006" key="2">
    <source>
        <dbReference type="Google" id="ProtNLM"/>
    </source>
</evidence>
<sequence length="244" mass="28376">MNKFITNSKTLKNIIYNINNTRELYLSSLIVGEKHIGKSKLAKHIFPNATVLDASIDDIKSSIEDLDEVIIKNFDKVKNIDILDIDNKRVIALSSYIGNENIINDKFAFIYYMPSLDKREEDIKLLSNIFIEEAKQNLMIDSNIEIDYKKVDISNNIKSLKKYIYQEVLLSSMNEQDIMNSIFNFLYKNYSDDDRDIYKKFLPIYEKPLIESGLAKFGSPLQLSQKLGINRNTLRKKINELKLN</sequence>
<dbReference type="SUPFAM" id="SSF46689">
    <property type="entry name" value="Homeodomain-like"/>
    <property type="match status" value="1"/>
</dbReference>
<name>A0A1W1EHQ2_9ZZZZ</name>
<protein>
    <recommendedName>
        <fullName evidence="2">DNA binding HTH domain-containing protein</fullName>
    </recommendedName>
</protein>
<organism evidence="1">
    <name type="scientific">hydrothermal vent metagenome</name>
    <dbReference type="NCBI Taxonomy" id="652676"/>
    <lineage>
        <taxon>unclassified sequences</taxon>
        <taxon>metagenomes</taxon>
        <taxon>ecological metagenomes</taxon>
    </lineage>
</organism>
<reference evidence="1" key="1">
    <citation type="submission" date="2016-10" db="EMBL/GenBank/DDBJ databases">
        <authorList>
            <person name="de Groot N.N."/>
        </authorList>
    </citation>
    <scope>NUCLEOTIDE SEQUENCE</scope>
</reference>
<dbReference type="EMBL" id="FRYL01000007">
    <property type="protein sequence ID" value="SHO80391.1"/>
    <property type="molecule type" value="Genomic_DNA"/>
</dbReference>
<dbReference type="InterPro" id="IPR009057">
    <property type="entry name" value="Homeodomain-like_sf"/>
</dbReference>
<gene>
    <name evidence="1" type="ORF">MNB_SV-15-663</name>
</gene>
<dbReference type="Gene3D" id="1.10.10.60">
    <property type="entry name" value="Homeodomain-like"/>
    <property type="match status" value="1"/>
</dbReference>
<proteinExistence type="predicted"/>
<evidence type="ECO:0000313" key="1">
    <source>
        <dbReference type="EMBL" id="SHO80391.1"/>
    </source>
</evidence>
<dbReference type="PANTHER" id="PTHR32071">
    <property type="entry name" value="TRANSCRIPTIONAL REGULATORY PROTEIN"/>
    <property type="match status" value="1"/>
</dbReference>
<accession>A0A1W1EHQ2</accession>